<name>A0ABW5MS85_9FLAO</name>
<feature type="signal peptide" evidence="1">
    <location>
        <begin position="1"/>
        <end position="19"/>
    </location>
</feature>
<dbReference type="Proteomes" id="UP001597526">
    <property type="component" value="Unassembled WGS sequence"/>
</dbReference>
<keyword evidence="1" id="KW-0732">Signal</keyword>
<feature type="chain" id="PRO_5047344985" evidence="1">
    <location>
        <begin position="20"/>
        <end position="267"/>
    </location>
</feature>
<dbReference type="InterPro" id="IPR022298">
    <property type="entry name" value="Conjug_transposon_TraN"/>
</dbReference>
<dbReference type="RefSeq" id="WP_377765760.1">
    <property type="nucleotide sequence ID" value="NZ_JBHULB010000006.1"/>
</dbReference>
<evidence type="ECO:0000256" key="1">
    <source>
        <dbReference type="SAM" id="SignalP"/>
    </source>
</evidence>
<gene>
    <name evidence="2" type="ORF">ACFSQJ_03990</name>
</gene>
<sequence>MKKILLFSVLLGTHTAILAQGQFLDTLYANAHQVLSLSFESPIDKGITGSEHFTFGFNREIAENLGLLQAQKGRESNLLVRTLDGNLYGFILAYRDTLSELHHFISTDQQIKKPLQKDGTGTLEKDTIRIPPDPKPDYAQNCQKLLERQGSFHHIKRQKGLRIRMAESLYHGDKVYVVYELKNRSAIPYELGQLQLLKVLGTQKRKASYQELPISPLYFHQMPKVIGSGAKLRFVVVYPKFTLNAEERLQLKVLETHGSRNLTVKLP</sequence>
<dbReference type="Pfam" id="PF13595">
    <property type="entry name" value="DUF4138"/>
    <property type="match status" value="1"/>
</dbReference>
<accession>A0ABW5MS85</accession>
<evidence type="ECO:0000313" key="2">
    <source>
        <dbReference type="EMBL" id="MFD2586075.1"/>
    </source>
</evidence>
<reference evidence="3" key="1">
    <citation type="journal article" date="2019" name="Int. J. Syst. Evol. Microbiol.">
        <title>The Global Catalogue of Microorganisms (GCM) 10K type strain sequencing project: providing services to taxonomists for standard genome sequencing and annotation.</title>
        <authorList>
            <consortium name="The Broad Institute Genomics Platform"/>
            <consortium name="The Broad Institute Genome Sequencing Center for Infectious Disease"/>
            <person name="Wu L."/>
            <person name="Ma J."/>
        </authorList>
    </citation>
    <scope>NUCLEOTIDE SEQUENCE [LARGE SCALE GENOMIC DNA]</scope>
    <source>
        <strain evidence="3">KCTC 52368</strain>
    </source>
</reference>
<protein>
    <submittedName>
        <fullName evidence="2">DUF4138 domain-containing protein</fullName>
    </submittedName>
</protein>
<comment type="caution">
    <text evidence="2">The sequence shown here is derived from an EMBL/GenBank/DDBJ whole genome shotgun (WGS) entry which is preliminary data.</text>
</comment>
<proteinExistence type="predicted"/>
<keyword evidence="3" id="KW-1185">Reference proteome</keyword>
<dbReference type="EMBL" id="JBHULB010000006">
    <property type="protein sequence ID" value="MFD2586075.1"/>
    <property type="molecule type" value="Genomic_DNA"/>
</dbReference>
<evidence type="ECO:0000313" key="3">
    <source>
        <dbReference type="Proteomes" id="UP001597526"/>
    </source>
</evidence>
<organism evidence="2 3">
    <name type="scientific">Croceitalea marina</name>
    <dbReference type="NCBI Taxonomy" id="1775166"/>
    <lineage>
        <taxon>Bacteria</taxon>
        <taxon>Pseudomonadati</taxon>
        <taxon>Bacteroidota</taxon>
        <taxon>Flavobacteriia</taxon>
        <taxon>Flavobacteriales</taxon>
        <taxon>Flavobacteriaceae</taxon>
        <taxon>Croceitalea</taxon>
    </lineage>
</organism>